<dbReference type="RefSeq" id="WP_013887429.1">
    <property type="nucleotide sequence ID" value="NC_015673.1"/>
</dbReference>
<dbReference type="EMBL" id="CP002857">
    <property type="protein sequence ID" value="AEI08395.1"/>
    <property type="molecule type" value="Genomic_DNA"/>
</dbReference>
<dbReference type="Proteomes" id="UP000000492">
    <property type="component" value="Chromosome"/>
</dbReference>
<protein>
    <submittedName>
        <fullName evidence="1">Uncharacterized protein</fullName>
    </submittedName>
</protein>
<dbReference type="STRING" id="662755.CRES_0032"/>
<accession>F8E0B9</accession>
<organism evidence="1 2">
    <name type="scientific">Corynebacterium resistens (strain DSM 45100 / JCM 12819 / GTC 2026 / SICGH 158)</name>
    <dbReference type="NCBI Taxonomy" id="662755"/>
    <lineage>
        <taxon>Bacteria</taxon>
        <taxon>Bacillati</taxon>
        <taxon>Actinomycetota</taxon>
        <taxon>Actinomycetes</taxon>
        <taxon>Mycobacteriales</taxon>
        <taxon>Corynebacteriaceae</taxon>
        <taxon>Corynebacterium</taxon>
    </lineage>
</organism>
<reference evidence="1 2" key="1">
    <citation type="journal article" date="2012" name="BMC Genomics">
        <title>Complete genome sequence, lifestyle, and multi-drug resistance of the human pathogen Corynebacterium resistens DSM 45100 isolated from blood samples of a leukemia patient.</title>
        <authorList>
            <person name="Schroder J."/>
            <person name="Maus I."/>
            <person name="Meyer K."/>
            <person name="Wordemann S."/>
            <person name="Blom J."/>
            <person name="Jaenicke S."/>
            <person name="Schneider J."/>
            <person name="Trost E."/>
            <person name="Tauch A."/>
        </authorList>
    </citation>
    <scope>NUCLEOTIDE SEQUENCE [LARGE SCALE GENOMIC DNA]</scope>
    <source>
        <strain evidence="2">DSM 45100 / JCM 12819 / CCUG 50093 / GTC 2026 / SICGH 158</strain>
    </source>
</reference>
<evidence type="ECO:0000313" key="2">
    <source>
        <dbReference type="Proteomes" id="UP000000492"/>
    </source>
</evidence>
<dbReference type="OrthoDB" id="4412228at2"/>
<dbReference type="HOGENOM" id="CLU_137261_0_0_11"/>
<dbReference type="eggNOG" id="ENOG5031MC9">
    <property type="taxonomic scope" value="Bacteria"/>
</dbReference>
<dbReference type="AlphaFoldDB" id="F8E0B9"/>
<sequence length="164" mass="17741">MSNAKNHNNAAAIGPNKFSLSAQQIKGLNRLGDVMIPGGDGFPNFSESGAAKGADRMLPYMYSADRDPFKMLMTVCSYLPKPAITGFVALVSAHKKVPEPLAGVFRLANLGIKGVVHSLYYSDLDTSRGDVHQRMGYNPSIDTESYESYLATQLGERGVEVKNP</sequence>
<keyword evidence="2" id="KW-1185">Reference proteome</keyword>
<proteinExistence type="predicted"/>
<name>F8E0B9_CORRG</name>
<gene>
    <name evidence="1" type="ordered locus">CRES_0032</name>
</gene>
<evidence type="ECO:0000313" key="1">
    <source>
        <dbReference type="EMBL" id="AEI08395.1"/>
    </source>
</evidence>
<dbReference type="KEGG" id="crd:CRES_0032"/>